<dbReference type="PANTHER" id="PTHR46868">
    <property type="entry name" value="FCS-LIKE ZINC FINGER 11"/>
    <property type="match status" value="1"/>
</dbReference>
<dbReference type="GO" id="GO:0008270">
    <property type="term" value="F:zinc ion binding"/>
    <property type="evidence" value="ECO:0007669"/>
    <property type="project" value="UniProtKB-KW"/>
</dbReference>
<evidence type="ECO:0000259" key="5">
    <source>
        <dbReference type="PROSITE" id="PS51795"/>
    </source>
</evidence>
<keyword evidence="3" id="KW-0862">Zinc</keyword>
<dbReference type="InterPro" id="IPR007650">
    <property type="entry name" value="Zf-FLZ_dom"/>
</dbReference>
<evidence type="ECO:0000313" key="6">
    <source>
        <dbReference type="EMBL" id="GFZ08424.1"/>
    </source>
</evidence>
<comment type="similarity">
    <text evidence="1">Belongs to the FLZ family.</text>
</comment>
<dbReference type="PANTHER" id="PTHR46868:SF3">
    <property type="entry name" value="FCS-LIKE ZINC FINGER 11"/>
    <property type="match status" value="1"/>
</dbReference>
<dbReference type="Proteomes" id="UP000585474">
    <property type="component" value="Unassembled WGS sequence"/>
</dbReference>
<accession>A0A7J0GCB1</accession>
<keyword evidence="2" id="KW-0479">Metal-binding</keyword>
<dbReference type="PROSITE" id="PS51795">
    <property type="entry name" value="ZF_FLZ"/>
    <property type="match status" value="1"/>
</dbReference>
<organism evidence="6 7">
    <name type="scientific">Actinidia rufa</name>
    <dbReference type="NCBI Taxonomy" id="165716"/>
    <lineage>
        <taxon>Eukaryota</taxon>
        <taxon>Viridiplantae</taxon>
        <taxon>Streptophyta</taxon>
        <taxon>Embryophyta</taxon>
        <taxon>Tracheophyta</taxon>
        <taxon>Spermatophyta</taxon>
        <taxon>Magnoliopsida</taxon>
        <taxon>eudicotyledons</taxon>
        <taxon>Gunneridae</taxon>
        <taxon>Pentapetalae</taxon>
        <taxon>asterids</taxon>
        <taxon>Ericales</taxon>
        <taxon>Actinidiaceae</taxon>
        <taxon>Actinidia</taxon>
    </lineage>
</organism>
<feature type="domain" description="FLZ-type" evidence="5">
    <location>
        <begin position="340"/>
        <end position="383"/>
    </location>
</feature>
<evidence type="ECO:0000313" key="7">
    <source>
        <dbReference type="Proteomes" id="UP000585474"/>
    </source>
</evidence>
<evidence type="ECO:0000256" key="4">
    <source>
        <dbReference type="PROSITE-ProRule" id="PRU01131"/>
    </source>
</evidence>
<sequence length="413" mass="45435">MLRKRSRSHHKDQHMGHLICDSIPESCFHSDVLGQKQKISSFFNVPGLFVGFSSKALESDSVKSPTSPLDFTVFPNLANPFRSPISPHEGHQKIWGCTKVGLSIIDSLDDEAKQSGKILRSSASKNLLFGPQMRIRTLNFQSCVDPFPKSLPKNYGLFSHTRIKKPSNLQVDNSDHLFGIRETKFEPEPFGKILSCSLDSGSFGSGLISLTNRSTTSSSVNFGSGNGLNPVNSPPHLCGGNQILGNSSATGMNTVPTCIGSAHDFIGSISASEIELSEDYTCVKTYGPNPKTTHIFGDCILECRNNNLTTLSENEGKKNQFPPAVAVEHAEIPIPYPSSDFLSFCYSCQKKLEGEDIYMYRGEKAFCSWGCRSQEILMEEVMERTVDASPKISPKSNTCEEEEIFETSIFTTT</sequence>
<dbReference type="Pfam" id="PF04570">
    <property type="entry name" value="zf-FLZ"/>
    <property type="match status" value="1"/>
</dbReference>
<keyword evidence="3" id="KW-0863">Zinc-finger</keyword>
<dbReference type="InterPro" id="IPR044585">
    <property type="entry name" value="FLZ10/11"/>
</dbReference>
<dbReference type="OrthoDB" id="685855at2759"/>
<feature type="zinc finger region" description="FLZ-type" evidence="4">
    <location>
        <begin position="340"/>
        <end position="383"/>
    </location>
</feature>
<dbReference type="EMBL" id="BJWL01000020">
    <property type="protein sequence ID" value="GFZ08424.1"/>
    <property type="molecule type" value="Genomic_DNA"/>
</dbReference>
<dbReference type="AlphaFoldDB" id="A0A7J0GCB1"/>
<reference evidence="6 7" key="1">
    <citation type="submission" date="2019-07" db="EMBL/GenBank/DDBJ databases">
        <title>De Novo Assembly of kiwifruit Actinidia rufa.</title>
        <authorList>
            <person name="Sugita-Konishi S."/>
            <person name="Sato K."/>
            <person name="Mori E."/>
            <person name="Abe Y."/>
            <person name="Kisaki G."/>
            <person name="Hamano K."/>
            <person name="Suezawa K."/>
            <person name="Otani M."/>
            <person name="Fukuda T."/>
            <person name="Manabe T."/>
            <person name="Gomi K."/>
            <person name="Tabuchi M."/>
            <person name="Akimitsu K."/>
            <person name="Kataoka I."/>
        </authorList>
    </citation>
    <scope>NUCLEOTIDE SEQUENCE [LARGE SCALE GENOMIC DNA]</scope>
    <source>
        <strain evidence="7">cv. Fuchu</strain>
    </source>
</reference>
<evidence type="ECO:0000256" key="1">
    <source>
        <dbReference type="ARBA" id="ARBA00009374"/>
    </source>
</evidence>
<evidence type="ECO:0000256" key="3">
    <source>
        <dbReference type="ARBA" id="ARBA00022771"/>
    </source>
</evidence>
<proteinExistence type="inferred from homology"/>
<comment type="caution">
    <text evidence="6">The sequence shown here is derived from an EMBL/GenBank/DDBJ whole genome shotgun (WGS) entry which is preliminary data.</text>
</comment>
<gene>
    <name evidence="6" type="ORF">Acr_20g0002320</name>
</gene>
<evidence type="ECO:0000256" key="2">
    <source>
        <dbReference type="ARBA" id="ARBA00022723"/>
    </source>
</evidence>
<keyword evidence="7" id="KW-1185">Reference proteome</keyword>
<protein>
    <recommendedName>
        <fullName evidence="5">FLZ-type domain-containing protein</fullName>
    </recommendedName>
</protein>
<name>A0A7J0GCB1_9ERIC</name>